<dbReference type="InterPro" id="IPR048641">
    <property type="entry name" value="RlmN_N"/>
</dbReference>
<dbReference type="SUPFAM" id="SSF102114">
    <property type="entry name" value="Radical SAM enzymes"/>
    <property type="match status" value="1"/>
</dbReference>
<evidence type="ECO:0000256" key="5">
    <source>
        <dbReference type="ARBA" id="ARBA00022552"/>
    </source>
</evidence>
<dbReference type="InterPro" id="IPR040072">
    <property type="entry name" value="Methyltransferase_A"/>
</dbReference>
<keyword evidence="8" id="KW-0949">S-adenosyl-L-methionine</keyword>
<comment type="cofactor">
    <cofactor evidence="1">
        <name>[4Fe-4S] cluster</name>
        <dbReference type="ChEBI" id="CHEBI:49883"/>
    </cofactor>
</comment>
<evidence type="ECO:0000256" key="2">
    <source>
        <dbReference type="ARBA" id="ARBA00004496"/>
    </source>
</evidence>
<dbReference type="GO" id="GO:0030488">
    <property type="term" value="P:tRNA methylation"/>
    <property type="evidence" value="ECO:0007669"/>
    <property type="project" value="InterPro"/>
</dbReference>
<evidence type="ECO:0000256" key="12">
    <source>
        <dbReference type="ARBA" id="ARBA00023014"/>
    </source>
</evidence>
<keyword evidence="3" id="KW-0004">4Fe-4S</keyword>
<keyword evidence="4" id="KW-0963">Cytoplasm</keyword>
<keyword evidence="10" id="KW-0479">Metal-binding</keyword>
<dbReference type="NCBIfam" id="TIGR00048">
    <property type="entry name" value="rRNA_mod_RlmN"/>
    <property type="match status" value="1"/>
</dbReference>
<dbReference type="GO" id="GO:0046872">
    <property type="term" value="F:metal ion binding"/>
    <property type="evidence" value="ECO:0007669"/>
    <property type="project" value="UniProtKB-KW"/>
</dbReference>
<keyword evidence="9" id="KW-0819">tRNA processing</keyword>
<dbReference type="InterPro" id="IPR007197">
    <property type="entry name" value="rSAM"/>
</dbReference>
<dbReference type="InterPro" id="IPR027492">
    <property type="entry name" value="RNA_MTrfase_RlmN"/>
</dbReference>
<gene>
    <name evidence="14" type="primary">rlmN</name>
    <name evidence="14" type="ORF">KJ970_13050</name>
</gene>
<reference evidence="14" key="1">
    <citation type="submission" date="2021-05" db="EMBL/GenBank/DDBJ databases">
        <title>Energy efficiency and biological interactions define the core microbiome of deep oligotrophic groundwater.</title>
        <authorList>
            <person name="Mehrshad M."/>
            <person name="Lopez-Fernandez M."/>
            <person name="Bell E."/>
            <person name="Bernier-Latmani R."/>
            <person name="Bertilsson S."/>
            <person name="Dopson M."/>
        </authorList>
    </citation>
    <scope>NUCLEOTIDE SEQUENCE</scope>
    <source>
        <strain evidence="14">Modern_marine.mb.64</strain>
    </source>
</reference>
<dbReference type="Pfam" id="PF04055">
    <property type="entry name" value="Radical_SAM"/>
    <property type="match status" value="1"/>
</dbReference>
<dbReference type="InterPro" id="IPR004383">
    <property type="entry name" value="rRNA_lsu_MTrfase_RlmN/Cfr"/>
</dbReference>
<comment type="caution">
    <text evidence="14">The sequence shown here is derived from an EMBL/GenBank/DDBJ whole genome shotgun (WGS) entry which is preliminary data.</text>
</comment>
<keyword evidence="11" id="KW-0408">Iron</keyword>
<evidence type="ECO:0000256" key="7">
    <source>
        <dbReference type="ARBA" id="ARBA00022679"/>
    </source>
</evidence>
<dbReference type="Gene3D" id="3.20.20.70">
    <property type="entry name" value="Aldolase class I"/>
    <property type="match status" value="1"/>
</dbReference>
<evidence type="ECO:0000256" key="8">
    <source>
        <dbReference type="ARBA" id="ARBA00022691"/>
    </source>
</evidence>
<evidence type="ECO:0000256" key="4">
    <source>
        <dbReference type="ARBA" id="ARBA00022490"/>
    </source>
</evidence>
<feature type="domain" description="Radical SAM core" evidence="13">
    <location>
        <begin position="106"/>
        <end position="340"/>
    </location>
</feature>
<dbReference type="PIRSF" id="PIRSF006004">
    <property type="entry name" value="CHP00048"/>
    <property type="match status" value="1"/>
</dbReference>
<dbReference type="InterPro" id="IPR013785">
    <property type="entry name" value="Aldolase_TIM"/>
</dbReference>
<dbReference type="PANTHER" id="PTHR30544:SF5">
    <property type="entry name" value="RADICAL SAM CORE DOMAIN-CONTAINING PROTEIN"/>
    <property type="match status" value="1"/>
</dbReference>
<keyword evidence="12" id="KW-0411">Iron-sulfur</keyword>
<comment type="subcellular location">
    <subcellularLocation>
        <location evidence="2">Cytoplasm</location>
    </subcellularLocation>
</comment>
<dbReference type="AlphaFoldDB" id="A0A948RZ66"/>
<keyword evidence="6 14" id="KW-0489">Methyltransferase</keyword>
<evidence type="ECO:0000256" key="1">
    <source>
        <dbReference type="ARBA" id="ARBA00001966"/>
    </source>
</evidence>
<dbReference type="EMBL" id="JAHJDP010000077">
    <property type="protein sequence ID" value="MBU2691842.1"/>
    <property type="molecule type" value="Genomic_DNA"/>
</dbReference>
<accession>A0A948RZ66</accession>
<dbReference type="Gene3D" id="1.10.150.530">
    <property type="match status" value="1"/>
</dbReference>
<evidence type="ECO:0000256" key="10">
    <source>
        <dbReference type="ARBA" id="ARBA00022723"/>
    </source>
</evidence>
<evidence type="ECO:0000313" key="15">
    <source>
        <dbReference type="Proteomes" id="UP000777784"/>
    </source>
</evidence>
<dbReference type="Proteomes" id="UP000777784">
    <property type="component" value="Unassembled WGS sequence"/>
</dbReference>
<evidence type="ECO:0000256" key="6">
    <source>
        <dbReference type="ARBA" id="ARBA00022603"/>
    </source>
</evidence>
<protein>
    <submittedName>
        <fullName evidence="14">23S rRNA (Adenine(2503)-C(2))-methyltransferase RlmN</fullName>
        <ecNumber evidence="14">2.1.1.192</ecNumber>
    </submittedName>
</protein>
<dbReference type="GO" id="GO:0070475">
    <property type="term" value="P:rRNA base methylation"/>
    <property type="evidence" value="ECO:0007669"/>
    <property type="project" value="InterPro"/>
</dbReference>
<dbReference type="GO" id="GO:0005737">
    <property type="term" value="C:cytoplasm"/>
    <property type="evidence" value="ECO:0007669"/>
    <property type="project" value="UniProtKB-SubCell"/>
</dbReference>
<evidence type="ECO:0000256" key="9">
    <source>
        <dbReference type="ARBA" id="ARBA00022694"/>
    </source>
</evidence>
<dbReference type="SFLD" id="SFLDF00275">
    <property type="entry name" value="adenosine_C2_methyltransferase"/>
    <property type="match status" value="1"/>
</dbReference>
<evidence type="ECO:0000256" key="11">
    <source>
        <dbReference type="ARBA" id="ARBA00023004"/>
    </source>
</evidence>
<evidence type="ECO:0000313" key="14">
    <source>
        <dbReference type="EMBL" id="MBU2691842.1"/>
    </source>
</evidence>
<dbReference type="PROSITE" id="PS51918">
    <property type="entry name" value="RADICAL_SAM"/>
    <property type="match status" value="1"/>
</dbReference>
<sequence>MTRPVVSGSRPIRLLGLTLSEIAGLPELEGQPDYRSGQLGSWLFARGVQRWDDMTDLPRSLRDRLSRSLDISRDPVVLRTEDPNGEAVKFLIQLRDHRSVEAVLIQGRRQTFCVSSQAGCAYGCTFCATAKMGPGRNLTAAEIISQVLQLRDEIRKQGRTDSFNLVFMGMGEPLANLTEVIQSLRILQDPSGFAIGRRRITISTVGLPHEIRKLSQEPVAPRLAFSLSATTPETRRELMPVEKKYSFTEVLNAMREYKKATGQRITLEYVLIKDVNDARDDAARLRRIAEETGAKVNVIAFNAHALTKHETPLPEVMEAFLEVLKPLHSPVTVRHSRGSRIQAACGQLLAETTGFLPGAETPSP</sequence>
<dbReference type="GO" id="GO:0008173">
    <property type="term" value="F:RNA methyltransferase activity"/>
    <property type="evidence" value="ECO:0007669"/>
    <property type="project" value="InterPro"/>
</dbReference>
<dbReference type="SFLD" id="SFLDG01062">
    <property type="entry name" value="methyltransferase_(Class_A)"/>
    <property type="match status" value="1"/>
</dbReference>
<dbReference type="Pfam" id="PF21016">
    <property type="entry name" value="RlmN_N"/>
    <property type="match status" value="1"/>
</dbReference>
<keyword evidence="7 14" id="KW-0808">Transferase</keyword>
<dbReference type="CDD" id="cd01335">
    <property type="entry name" value="Radical_SAM"/>
    <property type="match status" value="1"/>
</dbReference>
<dbReference type="InterPro" id="IPR058240">
    <property type="entry name" value="rSAM_sf"/>
</dbReference>
<dbReference type="EC" id="2.1.1.192" evidence="14"/>
<dbReference type="GO" id="GO:0051539">
    <property type="term" value="F:4 iron, 4 sulfur cluster binding"/>
    <property type="evidence" value="ECO:0007669"/>
    <property type="project" value="UniProtKB-KW"/>
</dbReference>
<dbReference type="PANTHER" id="PTHR30544">
    <property type="entry name" value="23S RRNA METHYLTRANSFERASE"/>
    <property type="match status" value="1"/>
</dbReference>
<keyword evidence="5" id="KW-0698">rRNA processing</keyword>
<organism evidence="14 15">
    <name type="scientific">Eiseniibacteriota bacterium</name>
    <dbReference type="NCBI Taxonomy" id="2212470"/>
    <lineage>
        <taxon>Bacteria</taxon>
        <taxon>Candidatus Eiseniibacteriota</taxon>
    </lineage>
</organism>
<name>A0A948RZ66_UNCEI</name>
<evidence type="ECO:0000256" key="3">
    <source>
        <dbReference type="ARBA" id="ARBA00022485"/>
    </source>
</evidence>
<proteinExistence type="predicted"/>
<evidence type="ECO:0000259" key="13">
    <source>
        <dbReference type="PROSITE" id="PS51918"/>
    </source>
</evidence>
<dbReference type="SFLD" id="SFLDS00029">
    <property type="entry name" value="Radical_SAM"/>
    <property type="match status" value="1"/>
</dbReference>